<reference evidence="6 7" key="1">
    <citation type="journal article" date="2024" name="J Genomics">
        <title>Draft genome sequencing and assembly of Favolaschia claudopus CIRM-BRFM 2984 isolated from oak limbs.</title>
        <authorList>
            <person name="Navarro D."/>
            <person name="Drula E."/>
            <person name="Chaduli D."/>
            <person name="Cazenave R."/>
            <person name="Ahrendt S."/>
            <person name="Wang J."/>
            <person name="Lipzen A."/>
            <person name="Daum C."/>
            <person name="Barry K."/>
            <person name="Grigoriev I.V."/>
            <person name="Favel A."/>
            <person name="Rosso M.N."/>
            <person name="Martin F."/>
        </authorList>
    </citation>
    <scope>NUCLEOTIDE SEQUENCE [LARGE SCALE GENOMIC DNA]</scope>
    <source>
        <strain evidence="6 7">CIRM-BRFM 2984</strain>
    </source>
</reference>
<dbReference type="Gene3D" id="6.10.140.2220">
    <property type="match status" value="1"/>
</dbReference>
<dbReference type="GO" id="GO:0008270">
    <property type="term" value="F:zinc ion binding"/>
    <property type="evidence" value="ECO:0007669"/>
    <property type="project" value="UniProtKB-KW"/>
</dbReference>
<evidence type="ECO:0000256" key="3">
    <source>
        <dbReference type="ARBA" id="ARBA00022833"/>
    </source>
</evidence>
<dbReference type="PROSITE" id="PS50865">
    <property type="entry name" value="ZF_MYND_2"/>
    <property type="match status" value="1"/>
</dbReference>
<evidence type="ECO:0000313" key="6">
    <source>
        <dbReference type="EMBL" id="KAK7046307.1"/>
    </source>
</evidence>
<dbReference type="InterPro" id="IPR002893">
    <property type="entry name" value="Znf_MYND"/>
</dbReference>
<evidence type="ECO:0000259" key="5">
    <source>
        <dbReference type="PROSITE" id="PS50865"/>
    </source>
</evidence>
<evidence type="ECO:0000313" key="7">
    <source>
        <dbReference type="Proteomes" id="UP001362999"/>
    </source>
</evidence>
<evidence type="ECO:0000256" key="4">
    <source>
        <dbReference type="PROSITE-ProRule" id="PRU00134"/>
    </source>
</evidence>
<proteinExistence type="predicted"/>
<comment type="caution">
    <text evidence="6">The sequence shown here is derived from an EMBL/GenBank/DDBJ whole genome shotgun (WGS) entry which is preliminary data.</text>
</comment>
<feature type="domain" description="MYND-type" evidence="5">
    <location>
        <begin position="436"/>
        <end position="475"/>
    </location>
</feature>
<gene>
    <name evidence="6" type="ORF">R3P38DRAFT_2607133</name>
</gene>
<sequence>MHPALHIDNIKRLPASKRSLCNAAVSGTRTLENLKLVRTTVLTSTPAERLLILPVLYFNLNPTEIPAFDVFDSESKSQATLLAAHYTIGRAVYSIEALYTLELPEGIGVDLWPRIWPWLRFLYFHQHRNPNHDSTAEQSFFLDFLLFVGKLADETASSDLIVSTPWFWFMLGRTWHHVPAVSDLQKRMLAFNELRHFLLDKKLTDPANMEEFVDGAGGTLYDIAYLVVIYINAVILDEDSVMDVNHIQFLQSVLTFVGIIDPTLDDPRDAPATLGRFGEALLSNDILAALTHALLSLIKTSTPSTASALRACFNLLTTFFISTSGSARLAETVKGGFFVALIHCARSRFARDLQMHLKLYLDGILSAAAIDHRLLSAVESLWHSIDTLTDSPAFKPSGVIHESWMAFRSLVNERLGVFREFKETASSMRACDNLDCFTMDAKEEFRRCSGCQSFYYCSSECQVVDWRNGGHREACNSYGTLLLGEKNKDNYNARQRSFLRFLVHHHYQQHKFVLHFKQTLFMATYPDQALVTIYDYSEGAVNVDIKSARRMEILFGSEWDDIVARAATSRGRIGVDVVIIGAPTGSRCLVVPLRSSASVVRERMTELAGTLPAPRQWDPKIISGKVEAILLGDGANVVENH</sequence>
<keyword evidence="2 4" id="KW-0863">Zinc-finger</keyword>
<evidence type="ECO:0000256" key="1">
    <source>
        <dbReference type="ARBA" id="ARBA00022723"/>
    </source>
</evidence>
<keyword evidence="1" id="KW-0479">Metal-binding</keyword>
<dbReference type="Pfam" id="PF01753">
    <property type="entry name" value="zf-MYND"/>
    <property type="match status" value="1"/>
</dbReference>
<protein>
    <submittedName>
        <fullName evidence="6">MYND-type domain-containing protein</fullName>
    </submittedName>
</protein>
<evidence type="ECO:0000256" key="2">
    <source>
        <dbReference type="ARBA" id="ARBA00022771"/>
    </source>
</evidence>
<accession>A0AAW0D1B0</accession>
<dbReference type="AlphaFoldDB" id="A0AAW0D1B0"/>
<organism evidence="6 7">
    <name type="scientific">Favolaschia claudopus</name>
    <dbReference type="NCBI Taxonomy" id="2862362"/>
    <lineage>
        <taxon>Eukaryota</taxon>
        <taxon>Fungi</taxon>
        <taxon>Dikarya</taxon>
        <taxon>Basidiomycota</taxon>
        <taxon>Agaricomycotina</taxon>
        <taxon>Agaricomycetes</taxon>
        <taxon>Agaricomycetidae</taxon>
        <taxon>Agaricales</taxon>
        <taxon>Marasmiineae</taxon>
        <taxon>Mycenaceae</taxon>
        <taxon>Favolaschia</taxon>
    </lineage>
</organism>
<dbReference type="EMBL" id="JAWWNJ010000010">
    <property type="protein sequence ID" value="KAK7046307.1"/>
    <property type="molecule type" value="Genomic_DNA"/>
</dbReference>
<dbReference type="SUPFAM" id="SSF144232">
    <property type="entry name" value="HIT/MYND zinc finger-like"/>
    <property type="match status" value="1"/>
</dbReference>
<name>A0AAW0D1B0_9AGAR</name>
<dbReference type="Proteomes" id="UP001362999">
    <property type="component" value="Unassembled WGS sequence"/>
</dbReference>
<keyword evidence="3" id="KW-0862">Zinc</keyword>
<keyword evidence="7" id="KW-1185">Reference proteome</keyword>